<dbReference type="AlphaFoldDB" id="A0A134ACY3"/>
<gene>
    <name evidence="8" type="primary">tyrS</name>
    <name evidence="11" type="ORF">HMPREF1863_01308</name>
</gene>
<dbReference type="Proteomes" id="UP000070442">
    <property type="component" value="Unassembled WGS sequence"/>
</dbReference>
<feature type="binding site" evidence="8">
    <location>
        <position position="232"/>
    </location>
    <ligand>
        <name>ATP</name>
        <dbReference type="ChEBI" id="CHEBI:30616"/>
    </ligand>
</feature>
<evidence type="ECO:0000256" key="6">
    <source>
        <dbReference type="ARBA" id="ARBA00023146"/>
    </source>
</evidence>
<dbReference type="Gene3D" id="1.10.240.10">
    <property type="entry name" value="Tyrosyl-Transfer RNA Synthetase"/>
    <property type="match status" value="1"/>
</dbReference>
<evidence type="ECO:0000256" key="2">
    <source>
        <dbReference type="ARBA" id="ARBA00022741"/>
    </source>
</evidence>
<dbReference type="Pfam" id="PF22421">
    <property type="entry name" value="SYY_C-terminal"/>
    <property type="match status" value="1"/>
</dbReference>
<evidence type="ECO:0000313" key="11">
    <source>
        <dbReference type="EMBL" id="KXB65582.1"/>
    </source>
</evidence>
<keyword evidence="2 8" id="KW-0547">Nucleotide-binding</keyword>
<accession>A0A134ACY3</accession>
<dbReference type="HAMAP" id="MF_02006">
    <property type="entry name" value="Tyr_tRNA_synth_type1"/>
    <property type="match status" value="1"/>
</dbReference>
<keyword evidence="12" id="KW-1185">Reference proteome</keyword>
<dbReference type="SUPFAM" id="SSF55174">
    <property type="entry name" value="Alpha-L RNA-binding motif"/>
    <property type="match status" value="1"/>
</dbReference>
<keyword evidence="4 9" id="KW-0694">RNA-binding</keyword>
<feature type="short sequence motif" description="'HIGH' region" evidence="8">
    <location>
        <begin position="41"/>
        <end position="50"/>
    </location>
</feature>
<protein>
    <recommendedName>
        <fullName evidence="8">Tyrosine--tRNA ligase</fullName>
        <ecNumber evidence="8">6.1.1.1</ecNumber>
    </recommendedName>
    <alternativeName>
        <fullName evidence="8">Tyrosyl-tRNA synthetase</fullName>
        <shortName evidence="8">TyrRS</shortName>
    </alternativeName>
</protein>
<evidence type="ECO:0000256" key="9">
    <source>
        <dbReference type="PROSITE-ProRule" id="PRU00182"/>
    </source>
</evidence>
<name>A0A134ACY3_9FIRM</name>
<evidence type="ECO:0000256" key="7">
    <source>
        <dbReference type="ARBA" id="ARBA00048248"/>
    </source>
</evidence>
<dbReference type="SUPFAM" id="SSF52374">
    <property type="entry name" value="Nucleotidylyl transferase"/>
    <property type="match status" value="1"/>
</dbReference>
<dbReference type="Pfam" id="PF00579">
    <property type="entry name" value="tRNA-synt_1b"/>
    <property type="match status" value="1"/>
</dbReference>
<feature type="short sequence motif" description="'KMSKS' region" evidence="8">
    <location>
        <begin position="229"/>
        <end position="233"/>
    </location>
</feature>
<dbReference type="InterPro" id="IPR024088">
    <property type="entry name" value="Tyr-tRNA-ligase_bac-type"/>
</dbReference>
<evidence type="ECO:0000259" key="10">
    <source>
        <dbReference type="Pfam" id="PF22421"/>
    </source>
</evidence>
<feature type="domain" description="Tyrosine--tRNA ligase SYY-like C-terminal" evidence="10">
    <location>
        <begin position="326"/>
        <end position="404"/>
    </location>
</feature>
<dbReference type="InterPro" id="IPR054608">
    <property type="entry name" value="SYY-like_C"/>
</dbReference>
<evidence type="ECO:0000256" key="4">
    <source>
        <dbReference type="ARBA" id="ARBA00022884"/>
    </source>
</evidence>
<dbReference type="InterPro" id="IPR014729">
    <property type="entry name" value="Rossmann-like_a/b/a_fold"/>
</dbReference>
<dbReference type="RefSeq" id="WP_068368596.1">
    <property type="nucleotide sequence ID" value="NZ_CAMYBE010000015.1"/>
</dbReference>
<dbReference type="PRINTS" id="PR01040">
    <property type="entry name" value="TRNASYNTHTYR"/>
</dbReference>
<dbReference type="PROSITE" id="PS50889">
    <property type="entry name" value="S4"/>
    <property type="match status" value="1"/>
</dbReference>
<dbReference type="Gene3D" id="3.40.50.620">
    <property type="entry name" value="HUPs"/>
    <property type="match status" value="1"/>
</dbReference>
<evidence type="ECO:0000313" key="12">
    <source>
        <dbReference type="Proteomes" id="UP000070442"/>
    </source>
</evidence>
<comment type="function">
    <text evidence="8">Catalyzes the attachment of tyrosine to tRNA(Tyr) in a two-step reaction: tyrosine is first activated by ATP to form Tyr-AMP and then transferred to the acceptor end of tRNA(Tyr).</text>
</comment>
<evidence type="ECO:0000256" key="3">
    <source>
        <dbReference type="ARBA" id="ARBA00022840"/>
    </source>
</evidence>
<dbReference type="EC" id="6.1.1.1" evidence="8"/>
<dbReference type="InterPro" id="IPR024107">
    <property type="entry name" value="Tyr-tRNA-ligase_bac_1"/>
</dbReference>
<evidence type="ECO:0000256" key="1">
    <source>
        <dbReference type="ARBA" id="ARBA00022598"/>
    </source>
</evidence>
<comment type="similarity">
    <text evidence="8">Belongs to the class-I aminoacyl-tRNA synthetase family. TyrS type 1 subfamily.</text>
</comment>
<dbReference type="NCBIfam" id="TIGR00234">
    <property type="entry name" value="tyrS"/>
    <property type="match status" value="1"/>
</dbReference>
<dbReference type="STRING" id="755172.HMPREF1863_01308"/>
<proteinExistence type="inferred from homology"/>
<dbReference type="GO" id="GO:0004831">
    <property type="term" value="F:tyrosine-tRNA ligase activity"/>
    <property type="evidence" value="ECO:0007669"/>
    <property type="project" value="UniProtKB-UniRule"/>
</dbReference>
<dbReference type="EMBL" id="LSDG01000040">
    <property type="protein sequence ID" value="KXB65582.1"/>
    <property type="molecule type" value="Genomic_DNA"/>
</dbReference>
<keyword evidence="6 8" id="KW-0030">Aminoacyl-tRNA synthetase</keyword>
<dbReference type="PANTHER" id="PTHR11766">
    <property type="entry name" value="TYROSYL-TRNA SYNTHETASE"/>
    <property type="match status" value="1"/>
</dbReference>
<dbReference type="Gene3D" id="3.10.290.10">
    <property type="entry name" value="RNA-binding S4 domain"/>
    <property type="match status" value="1"/>
</dbReference>
<dbReference type="InterPro" id="IPR036986">
    <property type="entry name" value="S4_RNA-bd_sf"/>
</dbReference>
<comment type="subcellular location">
    <subcellularLocation>
        <location evidence="8">Cytoplasm</location>
    </subcellularLocation>
</comment>
<feature type="binding site" evidence="8">
    <location>
        <position position="36"/>
    </location>
    <ligand>
        <name>L-tyrosine</name>
        <dbReference type="ChEBI" id="CHEBI:58315"/>
    </ligand>
</feature>
<comment type="catalytic activity">
    <reaction evidence="7 8">
        <text>tRNA(Tyr) + L-tyrosine + ATP = L-tyrosyl-tRNA(Tyr) + AMP + diphosphate + H(+)</text>
        <dbReference type="Rhea" id="RHEA:10220"/>
        <dbReference type="Rhea" id="RHEA-COMP:9706"/>
        <dbReference type="Rhea" id="RHEA-COMP:9707"/>
        <dbReference type="ChEBI" id="CHEBI:15378"/>
        <dbReference type="ChEBI" id="CHEBI:30616"/>
        <dbReference type="ChEBI" id="CHEBI:33019"/>
        <dbReference type="ChEBI" id="CHEBI:58315"/>
        <dbReference type="ChEBI" id="CHEBI:78442"/>
        <dbReference type="ChEBI" id="CHEBI:78536"/>
        <dbReference type="ChEBI" id="CHEBI:456215"/>
        <dbReference type="EC" id="6.1.1.1"/>
    </reaction>
</comment>
<keyword evidence="1 8" id="KW-0436">Ligase</keyword>
<keyword evidence="5 8" id="KW-0648">Protein biosynthesis</keyword>
<comment type="caution">
    <text evidence="11">The sequence shown here is derived from an EMBL/GenBank/DDBJ whole genome shotgun (WGS) entry which is preliminary data.</text>
</comment>
<sequence length="408" mass="46028">MTENVFDLLERRGYIDQVTFPEELKERLAEGPITFYIGFDATADSLTLGHYLQVKVLQHFQRAGHRPITLFGGGTTLIGDPSGRTDMRKMLTKEDIAHNIDCFQKQLSHFIDYNDGKAIIANNGDWLLDLGYLDFMRNIGVHFSVNQMLKLDAYANRLDQGLTFFEMGYMLMQSYDFLVLYKKYDCQLQLGGSDQWSNMLGGYDLVRKLENGKVYSMTFKLLSTADGQKMGKSMKGAIFLDPNKTPPHDMFQYLRNTDDRDVIKFMKLLTDVSDDEIAEYAKLEGQELNKAKERLAWEITAEVHGKDIADEQLEASRVLFGGSGATENMPTTELDADDVTGGITVVDLLLKGDLIASTSEGRRLIKQGGVSIDDEKAEAHDQIVSKEALEKGVHVRKGKKVHHLFKLK</sequence>
<dbReference type="GO" id="GO:0006437">
    <property type="term" value="P:tyrosyl-tRNA aminoacylation"/>
    <property type="evidence" value="ECO:0007669"/>
    <property type="project" value="UniProtKB-UniRule"/>
</dbReference>
<dbReference type="PATRIC" id="fig|755172.3.peg.1271"/>
<organism evidence="11 12">
    <name type="scientific">Aedoeadaptatus coxii</name>
    <dbReference type="NCBI Taxonomy" id="755172"/>
    <lineage>
        <taxon>Bacteria</taxon>
        <taxon>Bacillati</taxon>
        <taxon>Bacillota</taxon>
        <taxon>Tissierellia</taxon>
        <taxon>Tissierellales</taxon>
        <taxon>Peptoniphilaceae</taxon>
        <taxon>Aedoeadaptatus</taxon>
    </lineage>
</organism>
<dbReference type="GO" id="GO:0005524">
    <property type="term" value="F:ATP binding"/>
    <property type="evidence" value="ECO:0007669"/>
    <property type="project" value="UniProtKB-UniRule"/>
</dbReference>
<evidence type="ECO:0000256" key="8">
    <source>
        <dbReference type="HAMAP-Rule" id="MF_02006"/>
    </source>
</evidence>
<dbReference type="OrthoDB" id="9804243at2"/>
<feature type="binding site" evidence="8">
    <location>
        <position position="173"/>
    </location>
    <ligand>
        <name>L-tyrosine</name>
        <dbReference type="ChEBI" id="CHEBI:58315"/>
    </ligand>
</feature>
<dbReference type="PANTHER" id="PTHR11766:SF0">
    <property type="entry name" value="TYROSINE--TRNA LIGASE, MITOCHONDRIAL"/>
    <property type="match status" value="1"/>
</dbReference>
<comment type="subunit">
    <text evidence="8">Homodimer.</text>
</comment>
<keyword evidence="8" id="KW-0963">Cytoplasm</keyword>
<keyword evidence="3 8" id="KW-0067">ATP-binding</keyword>
<evidence type="ECO:0000256" key="5">
    <source>
        <dbReference type="ARBA" id="ARBA00022917"/>
    </source>
</evidence>
<dbReference type="InterPro" id="IPR002307">
    <property type="entry name" value="Tyr-tRNA-ligase"/>
</dbReference>
<feature type="binding site" evidence="8">
    <location>
        <position position="169"/>
    </location>
    <ligand>
        <name>L-tyrosine</name>
        <dbReference type="ChEBI" id="CHEBI:58315"/>
    </ligand>
</feature>
<reference evidence="12" key="1">
    <citation type="submission" date="2016-01" db="EMBL/GenBank/DDBJ databases">
        <authorList>
            <person name="Mitreva M."/>
            <person name="Pepin K.H."/>
            <person name="Mihindukulasuriya K.A."/>
            <person name="Fulton R."/>
            <person name="Fronick C."/>
            <person name="O'Laughlin M."/>
            <person name="Miner T."/>
            <person name="Herter B."/>
            <person name="Rosa B.A."/>
            <person name="Cordes M."/>
            <person name="Tomlinson C."/>
            <person name="Wollam A."/>
            <person name="Palsikar V.B."/>
            <person name="Mardis E.R."/>
            <person name="Wilson R.K."/>
        </authorList>
    </citation>
    <scope>NUCLEOTIDE SEQUENCE [LARGE SCALE GENOMIC DNA]</scope>
    <source>
        <strain evidence="12">DNF00729</strain>
    </source>
</reference>
<dbReference type="InterPro" id="IPR002305">
    <property type="entry name" value="aa-tRNA-synth_Ic"/>
</dbReference>
<dbReference type="CDD" id="cd00805">
    <property type="entry name" value="TyrRS_core"/>
    <property type="match status" value="1"/>
</dbReference>
<dbReference type="GO" id="GO:0003723">
    <property type="term" value="F:RNA binding"/>
    <property type="evidence" value="ECO:0007669"/>
    <property type="project" value="UniProtKB-KW"/>
</dbReference>
<dbReference type="GO" id="GO:0005829">
    <property type="term" value="C:cytosol"/>
    <property type="evidence" value="ECO:0007669"/>
    <property type="project" value="TreeGrafter"/>
</dbReference>